<dbReference type="InterPro" id="IPR032828">
    <property type="entry name" value="PolyA_RNA-bd"/>
</dbReference>
<reference evidence="11 12" key="1">
    <citation type="submission" date="2020-08" db="EMBL/GenBank/DDBJ databases">
        <title>Genomic Encyclopedia of Type Strains, Phase IV (KMG-IV): sequencing the most valuable type-strain genomes for metagenomic binning, comparative biology and taxonomic classification.</title>
        <authorList>
            <person name="Goeker M."/>
        </authorList>
    </citation>
    <scope>NUCLEOTIDE SEQUENCE [LARGE SCALE GENOMIC DNA]</scope>
    <source>
        <strain evidence="11 12">DSM 103737</strain>
    </source>
</reference>
<comment type="caution">
    <text evidence="11">The sequence shown here is derived from an EMBL/GenBank/DDBJ whole genome shotgun (WGS) entry which is preliminary data.</text>
</comment>
<evidence type="ECO:0000256" key="2">
    <source>
        <dbReference type="ARBA" id="ARBA00022679"/>
    </source>
</evidence>
<dbReference type="InterPro" id="IPR043519">
    <property type="entry name" value="NT_sf"/>
</dbReference>
<keyword evidence="3" id="KW-0819">tRNA processing</keyword>
<dbReference type="InterPro" id="IPR002646">
    <property type="entry name" value="PolA_pol_head_dom"/>
</dbReference>
<keyword evidence="6" id="KW-0547">Nucleotide-binding</keyword>
<dbReference type="GO" id="GO:0008033">
    <property type="term" value="P:tRNA processing"/>
    <property type="evidence" value="ECO:0007669"/>
    <property type="project" value="UniProtKB-KW"/>
</dbReference>
<keyword evidence="4" id="KW-0548">Nucleotidyltransferase</keyword>
<evidence type="ECO:0000259" key="10">
    <source>
        <dbReference type="Pfam" id="PF12627"/>
    </source>
</evidence>
<dbReference type="PANTHER" id="PTHR46173">
    <property type="entry name" value="CCA TRNA NUCLEOTIDYLTRANSFERASE 1, MITOCHONDRIAL"/>
    <property type="match status" value="1"/>
</dbReference>
<evidence type="ECO:0000256" key="1">
    <source>
        <dbReference type="ARBA" id="ARBA00001946"/>
    </source>
</evidence>
<dbReference type="Pfam" id="PF12627">
    <property type="entry name" value="PolyA_pol_RNAbd"/>
    <property type="match status" value="1"/>
</dbReference>
<accession>A0A840BYQ2</accession>
<dbReference type="RefSeq" id="WP_183317131.1">
    <property type="nucleotide sequence ID" value="NZ_JACIEN010000003.1"/>
</dbReference>
<evidence type="ECO:0000313" key="11">
    <source>
        <dbReference type="EMBL" id="MBB4018090.1"/>
    </source>
</evidence>
<dbReference type="PANTHER" id="PTHR46173:SF1">
    <property type="entry name" value="CCA TRNA NUCLEOTIDYLTRANSFERASE 1, MITOCHONDRIAL"/>
    <property type="match status" value="1"/>
</dbReference>
<keyword evidence="2 8" id="KW-0808">Transferase</keyword>
<comment type="cofactor">
    <cofactor evidence="1">
        <name>Mg(2+)</name>
        <dbReference type="ChEBI" id="CHEBI:18420"/>
    </cofactor>
</comment>
<proteinExistence type="inferred from homology"/>
<evidence type="ECO:0000256" key="5">
    <source>
        <dbReference type="ARBA" id="ARBA00022723"/>
    </source>
</evidence>
<evidence type="ECO:0000313" key="12">
    <source>
        <dbReference type="Proteomes" id="UP000577362"/>
    </source>
</evidence>
<evidence type="ECO:0000256" key="6">
    <source>
        <dbReference type="ARBA" id="ARBA00022741"/>
    </source>
</evidence>
<protein>
    <submittedName>
        <fullName evidence="11">tRNA nucleotidyltransferase/poly(A) polymerase</fullName>
    </submittedName>
</protein>
<keyword evidence="12" id="KW-1185">Reference proteome</keyword>
<dbReference type="GO" id="GO:0000166">
    <property type="term" value="F:nucleotide binding"/>
    <property type="evidence" value="ECO:0007669"/>
    <property type="project" value="UniProtKB-KW"/>
</dbReference>
<name>A0A840BYQ2_9HYPH</name>
<keyword evidence="5" id="KW-0479">Metal-binding</keyword>
<evidence type="ECO:0000256" key="8">
    <source>
        <dbReference type="RuleBase" id="RU003953"/>
    </source>
</evidence>
<sequence>MTIDRAAVAALVARPALQRLLAVLDGDGETTWIVGGAVRDVLIGRQVSDVDCATTATPEETMRRAGEAGFRVVPTGIDHGTVTVIVEGTPFEVTSLREDVETDGRRAKVAFGRDFAADARRRDFTMNALYADRTGQVHDFVGGLTDLAARHVRFIGDPGQRIAEDYLRILRFFRFHAAYGSGDIDAAGFTAAVRARSGLDLLSHERLRTEIAKLLGAARALETCRIMIDAGLLQRIFAGVTHDIRLARLVAWEAAFGRRPDPVLRLAALGTDIPEDAARLRDRLRLSNVETRRIHAFAALVERLNGTAGPWSLRDLRALALFFAPEIVAAAFAAAALQADIDTRGRDFLAAVARGEAIVPVFPLSGEEVVAAGVPKGPRVGAVLAAARERWLDEDCPADAAALERILQQAVAAGRAG</sequence>
<feature type="domain" description="tRNA nucleotidyltransferase/poly(A) polymerase RNA and SrmB- binding" evidence="10">
    <location>
        <begin position="196"/>
        <end position="239"/>
    </location>
</feature>
<dbReference type="GO" id="GO:0016779">
    <property type="term" value="F:nucleotidyltransferase activity"/>
    <property type="evidence" value="ECO:0007669"/>
    <property type="project" value="UniProtKB-KW"/>
</dbReference>
<dbReference type="Pfam" id="PF01743">
    <property type="entry name" value="PolyA_pol"/>
    <property type="match status" value="1"/>
</dbReference>
<dbReference type="Gene3D" id="1.10.3090.10">
    <property type="entry name" value="cca-adding enzyme, domain 2"/>
    <property type="match status" value="1"/>
</dbReference>
<evidence type="ECO:0000256" key="7">
    <source>
        <dbReference type="ARBA" id="ARBA00022842"/>
    </source>
</evidence>
<keyword evidence="8" id="KW-0694">RNA-binding</keyword>
<gene>
    <name evidence="11" type="ORF">GGR16_003124</name>
</gene>
<dbReference type="CDD" id="cd05398">
    <property type="entry name" value="NT_ClassII-CCAase"/>
    <property type="match status" value="1"/>
</dbReference>
<feature type="domain" description="Poly A polymerase head" evidence="9">
    <location>
        <begin position="32"/>
        <end position="153"/>
    </location>
</feature>
<dbReference type="EMBL" id="JACIEN010000003">
    <property type="protein sequence ID" value="MBB4018090.1"/>
    <property type="molecule type" value="Genomic_DNA"/>
</dbReference>
<evidence type="ECO:0000256" key="4">
    <source>
        <dbReference type="ARBA" id="ARBA00022695"/>
    </source>
</evidence>
<dbReference type="InterPro" id="IPR050264">
    <property type="entry name" value="Bact_CCA-adding_enz_type3_sf"/>
</dbReference>
<comment type="similarity">
    <text evidence="8">Belongs to the tRNA nucleotidyltransferase/poly(A) polymerase family.</text>
</comment>
<evidence type="ECO:0000256" key="3">
    <source>
        <dbReference type="ARBA" id="ARBA00022694"/>
    </source>
</evidence>
<dbReference type="Gene3D" id="3.30.460.10">
    <property type="entry name" value="Beta Polymerase, domain 2"/>
    <property type="match status" value="1"/>
</dbReference>
<dbReference type="SUPFAM" id="SSF81301">
    <property type="entry name" value="Nucleotidyltransferase"/>
    <property type="match status" value="1"/>
</dbReference>
<keyword evidence="7" id="KW-0460">Magnesium</keyword>
<dbReference type="Proteomes" id="UP000577362">
    <property type="component" value="Unassembled WGS sequence"/>
</dbReference>
<dbReference type="GO" id="GO:0046872">
    <property type="term" value="F:metal ion binding"/>
    <property type="evidence" value="ECO:0007669"/>
    <property type="project" value="UniProtKB-KW"/>
</dbReference>
<organism evidence="11 12">
    <name type="scientific">Chelatococcus caeni</name>
    <dbReference type="NCBI Taxonomy" id="1348468"/>
    <lineage>
        <taxon>Bacteria</taxon>
        <taxon>Pseudomonadati</taxon>
        <taxon>Pseudomonadota</taxon>
        <taxon>Alphaproteobacteria</taxon>
        <taxon>Hyphomicrobiales</taxon>
        <taxon>Chelatococcaceae</taxon>
        <taxon>Chelatococcus</taxon>
    </lineage>
</organism>
<dbReference type="GO" id="GO:0000049">
    <property type="term" value="F:tRNA binding"/>
    <property type="evidence" value="ECO:0007669"/>
    <property type="project" value="TreeGrafter"/>
</dbReference>
<dbReference type="SUPFAM" id="SSF81891">
    <property type="entry name" value="Poly A polymerase C-terminal region-like"/>
    <property type="match status" value="1"/>
</dbReference>
<dbReference type="AlphaFoldDB" id="A0A840BYQ2"/>
<evidence type="ECO:0000259" key="9">
    <source>
        <dbReference type="Pfam" id="PF01743"/>
    </source>
</evidence>